<sequence>MQNGWISCGQFAGMFVGTVCKFDCHFGYILRGSDTATCQAENQWSILNQPDCIRE</sequence>
<reference evidence="4" key="1">
    <citation type="journal article" date="2019" name="bioRxiv">
        <title>The Genome of the Zebra Mussel, Dreissena polymorpha: A Resource for Invasive Species Research.</title>
        <authorList>
            <person name="McCartney M.A."/>
            <person name="Auch B."/>
            <person name="Kono T."/>
            <person name="Mallez S."/>
            <person name="Zhang Y."/>
            <person name="Obille A."/>
            <person name="Becker A."/>
            <person name="Abrahante J.E."/>
            <person name="Garbe J."/>
            <person name="Badalamenti J.P."/>
            <person name="Herman A."/>
            <person name="Mangelson H."/>
            <person name="Liachko I."/>
            <person name="Sullivan S."/>
            <person name="Sone E.D."/>
            <person name="Koren S."/>
            <person name="Silverstein K.A.T."/>
            <person name="Beckman K.B."/>
            <person name="Gohl D.M."/>
        </authorList>
    </citation>
    <scope>NUCLEOTIDE SEQUENCE</scope>
    <source>
        <strain evidence="4">Duluth1</strain>
        <tissue evidence="4">Whole animal</tissue>
    </source>
</reference>
<dbReference type="Proteomes" id="UP000828390">
    <property type="component" value="Unassembled WGS sequence"/>
</dbReference>
<dbReference type="Gene3D" id="2.10.70.10">
    <property type="entry name" value="Complement Module, domain 1"/>
    <property type="match status" value="1"/>
</dbReference>
<keyword evidence="2" id="KW-0768">Sushi</keyword>
<reference evidence="4" key="2">
    <citation type="submission" date="2020-11" db="EMBL/GenBank/DDBJ databases">
        <authorList>
            <person name="McCartney M.A."/>
            <person name="Auch B."/>
            <person name="Kono T."/>
            <person name="Mallez S."/>
            <person name="Becker A."/>
            <person name="Gohl D.M."/>
            <person name="Silverstein K.A.T."/>
            <person name="Koren S."/>
            <person name="Bechman K.B."/>
            <person name="Herman A."/>
            <person name="Abrahante J.E."/>
            <person name="Garbe J."/>
        </authorList>
    </citation>
    <scope>NUCLEOTIDE SEQUENCE</scope>
    <source>
        <strain evidence="4">Duluth1</strain>
        <tissue evidence="4">Whole animal</tissue>
    </source>
</reference>
<evidence type="ECO:0000256" key="1">
    <source>
        <dbReference type="ARBA" id="ARBA00023157"/>
    </source>
</evidence>
<dbReference type="SUPFAM" id="SSF57535">
    <property type="entry name" value="Complement control module/SCR domain"/>
    <property type="match status" value="1"/>
</dbReference>
<dbReference type="Pfam" id="PF00084">
    <property type="entry name" value="Sushi"/>
    <property type="match status" value="1"/>
</dbReference>
<name>A0A9D4F2F3_DREPO</name>
<evidence type="ECO:0000259" key="3">
    <source>
        <dbReference type="PROSITE" id="PS50923"/>
    </source>
</evidence>
<dbReference type="PROSITE" id="PS50923">
    <property type="entry name" value="SUSHI"/>
    <property type="match status" value="1"/>
</dbReference>
<organism evidence="4 5">
    <name type="scientific">Dreissena polymorpha</name>
    <name type="common">Zebra mussel</name>
    <name type="synonym">Mytilus polymorpha</name>
    <dbReference type="NCBI Taxonomy" id="45954"/>
    <lineage>
        <taxon>Eukaryota</taxon>
        <taxon>Metazoa</taxon>
        <taxon>Spiralia</taxon>
        <taxon>Lophotrochozoa</taxon>
        <taxon>Mollusca</taxon>
        <taxon>Bivalvia</taxon>
        <taxon>Autobranchia</taxon>
        <taxon>Heteroconchia</taxon>
        <taxon>Euheterodonta</taxon>
        <taxon>Imparidentia</taxon>
        <taxon>Neoheterodontei</taxon>
        <taxon>Myida</taxon>
        <taxon>Dreissenoidea</taxon>
        <taxon>Dreissenidae</taxon>
        <taxon>Dreissena</taxon>
    </lineage>
</organism>
<gene>
    <name evidence="4" type="ORF">DPMN_144619</name>
</gene>
<evidence type="ECO:0000313" key="5">
    <source>
        <dbReference type="Proteomes" id="UP000828390"/>
    </source>
</evidence>
<dbReference type="InterPro" id="IPR000436">
    <property type="entry name" value="Sushi_SCR_CCP_dom"/>
</dbReference>
<accession>A0A9D4F2F3</accession>
<dbReference type="AlphaFoldDB" id="A0A9D4F2F3"/>
<dbReference type="SMART" id="SM00032">
    <property type="entry name" value="CCP"/>
    <property type="match status" value="1"/>
</dbReference>
<comment type="caution">
    <text evidence="4">The sequence shown here is derived from an EMBL/GenBank/DDBJ whole genome shotgun (WGS) entry which is preliminary data.</text>
</comment>
<keyword evidence="5" id="KW-1185">Reference proteome</keyword>
<evidence type="ECO:0000256" key="2">
    <source>
        <dbReference type="PROSITE-ProRule" id="PRU00302"/>
    </source>
</evidence>
<keyword evidence="1" id="KW-1015">Disulfide bond</keyword>
<dbReference type="InterPro" id="IPR035976">
    <property type="entry name" value="Sushi/SCR/CCP_sf"/>
</dbReference>
<protein>
    <recommendedName>
        <fullName evidence="3">Sushi domain-containing protein</fullName>
    </recommendedName>
</protein>
<dbReference type="EMBL" id="JAIWYP010000007">
    <property type="protein sequence ID" value="KAH3791139.1"/>
    <property type="molecule type" value="Genomic_DNA"/>
</dbReference>
<comment type="caution">
    <text evidence="2">Lacks conserved residue(s) required for the propagation of feature annotation.</text>
</comment>
<dbReference type="CDD" id="cd00033">
    <property type="entry name" value="CCP"/>
    <property type="match status" value="1"/>
</dbReference>
<evidence type="ECO:0000313" key="4">
    <source>
        <dbReference type="EMBL" id="KAH3791139.1"/>
    </source>
</evidence>
<proteinExistence type="predicted"/>
<feature type="domain" description="Sushi" evidence="3">
    <location>
        <begin position="1"/>
        <end position="54"/>
    </location>
</feature>